<organism evidence="6">
    <name type="scientific">Doryteuthis opalescens</name>
    <name type="common">California market squid</name>
    <name type="synonym">Loligo opalescens</name>
    <dbReference type="NCBI Taxonomy" id="1051066"/>
    <lineage>
        <taxon>Eukaryota</taxon>
        <taxon>Metazoa</taxon>
        <taxon>Spiralia</taxon>
        <taxon>Lophotrochozoa</taxon>
        <taxon>Mollusca</taxon>
        <taxon>Cephalopoda</taxon>
        <taxon>Coleoidea</taxon>
        <taxon>Decapodiformes</taxon>
        <taxon>Myopsida</taxon>
        <taxon>Loliginidae</taxon>
        <taxon>Doryteuthis</taxon>
    </lineage>
</organism>
<dbReference type="InterPro" id="IPR036249">
    <property type="entry name" value="Thioredoxin-like_sf"/>
</dbReference>
<dbReference type="AlphaFoldDB" id="Q25373"/>
<dbReference type="PROSITE" id="PS50404">
    <property type="entry name" value="GST_NTER"/>
    <property type="match status" value="1"/>
</dbReference>
<keyword evidence="2" id="KW-0273">Eye lens protein</keyword>
<dbReference type="Pfam" id="PF14497">
    <property type="entry name" value="GST_C_3"/>
    <property type="match status" value="1"/>
</dbReference>
<dbReference type="InterPro" id="IPR010987">
    <property type="entry name" value="Glutathione-S-Trfase_C-like"/>
</dbReference>
<dbReference type="GO" id="GO:0006749">
    <property type="term" value="P:glutathione metabolic process"/>
    <property type="evidence" value="ECO:0007669"/>
    <property type="project" value="TreeGrafter"/>
</dbReference>
<dbReference type="Pfam" id="PF02798">
    <property type="entry name" value="GST_N"/>
    <property type="match status" value="1"/>
</dbReference>
<feature type="domain" description="GST N-terminal" evidence="4">
    <location>
        <begin position="2"/>
        <end position="80"/>
    </location>
</feature>
<dbReference type="CDD" id="cd03192">
    <property type="entry name" value="GST_C_Sigma_like"/>
    <property type="match status" value="1"/>
</dbReference>
<dbReference type="InterPro" id="IPR036282">
    <property type="entry name" value="Glutathione-S-Trfase_C_sf"/>
</dbReference>
<dbReference type="SFLD" id="SFLDG00363">
    <property type="entry name" value="AMPS_(cytGST):_Alpha-__Mu-__Pi"/>
    <property type="match status" value="1"/>
</dbReference>
<evidence type="ECO:0000259" key="5">
    <source>
        <dbReference type="PROSITE" id="PS50405"/>
    </source>
</evidence>
<sequence length="224" mass="27158">MPNYTLYYFNGRGRAEILRMMFAAAAVKYMDKRFEFNEWDKYRKDMPCMCVPVLEMDGGMRMPETMAIARYLAREYGFYPKNSMDMMRCDYIADCFYEIMHDYMRYYHWKNGRFRFGKDGMMGSDMGGNDCNYDNYMQWRYMNTFNRVMPFMERTLSMRNGGSNFFMGDQMMWCDMMCYCCMENPMMENQSMFSNYPKLMSLYKRVSAHPKISTYLKSRSNTNW</sequence>
<dbReference type="PROSITE" id="PS50405">
    <property type="entry name" value="GST_CTER"/>
    <property type="match status" value="1"/>
</dbReference>
<dbReference type="GO" id="GO:0004364">
    <property type="term" value="F:glutathione transferase activity"/>
    <property type="evidence" value="ECO:0007669"/>
    <property type="project" value="TreeGrafter"/>
</dbReference>
<evidence type="ECO:0000256" key="3">
    <source>
        <dbReference type="ARBA" id="ARBA00049616"/>
    </source>
</evidence>
<evidence type="ECO:0000256" key="1">
    <source>
        <dbReference type="ARBA" id="ARBA00007409"/>
    </source>
</evidence>
<evidence type="ECO:0000259" key="4">
    <source>
        <dbReference type="PROSITE" id="PS50404"/>
    </source>
</evidence>
<dbReference type="Gene3D" id="1.20.1050.10">
    <property type="match status" value="1"/>
</dbReference>
<dbReference type="PANTHER" id="PTHR11571:SF150">
    <property type="entry name" value="GLUTATHIONE S-TRANSFERASE"/>
    <property type="match status" value="1"/>
</dbReference>
<dbReference type="InterPro" id="IPR004045">
    <property type="entry name" value="Glutathione_S-Trfase_N"/>
</dbReference>
<proteinExistence type="evidence at transcript level"/>
<dbReference type="InterPro" id="IPR003083">
    <property type="entry name" value="S-crystallin"/>
</dbReference>
<dbReference type="Gene3D" id="3.40.30.10">
    <property type="entry name" value="Glutaredoxin"/>
    <property type="match status" value="1"/>
</dbReference>
<dbReference type="PANTHER" id="PTHR11571">
    <property type="entry name" value="GLUTATHIONE S-TRANSFERASE"/>
    <property type="match status" value="1"/>
</dbReference>
<dbReference type="FunFam" id="3.40.30.10:FF:000258">
    <property type="entry name" value="Glutathione S-transferase"/>
    <property type="match status" value="1"/>
</dbReference>
<dbReference type="PRINTS" id="PR01269">
    <property type="entry name" value="SCRYSTALLIN"/>
</dbReference>
<accession>Q25373</accession>
<dbReference type="InterPro" id="IPR040079">
    <property type="entry name" value="Glutathione_S-Trfase"/>
</dbReference>
<name>Q25373_DOROP</name>
<dbReference type="CDD" id="cd03039">
    <property type="entry name" value="GST_N_Sigma_like"/>
    <property type="match status" value="1"/>
</dbReference>
<evidence type="ECO:0000313" key="6">
    <source>
        <dbReference type="EMBL" id="AAB01057.1"/>
    </source>
</evidence>
<dbReference type="EMBL" id="U19391">
    <property type="protein sequence ID" value="AAB01057.1"/>
    <property type="molecule type" value="mRNA"/>
</dbReference>
<reference evidence="6" key="1">
    <citation type="journal article" date="1995" name="J. Mol. Evol.">
        <title>Glutathione S-transferase and S-crystallins of cephalopods: evolution from active enzyme to lens-refractive proteins.</title>
        <authorList>
            <person name="Tomarev S.I."/>
            <person name="Chung S."/>
            <person name="Piatigorsky J."/>
        </authorList>
    </citation>
    <scope>NUCLEOTIDE SEQUENCE</scope>
    <source>
        <tissue evidence="6">Lens</tissue>
    </source>
</reference>
<comment type="function">
    <text evidence="3">S-crystallins are structural components of squids and octopi eye lens. Contains relatively little if any GST activity.</text>
</comment>
<evidence type="ECO:0000256" key="2">
    <source>
        <dbReference type="ARBA" id="ARBA00022613"/>
    </source>
</evidence>
<dbReference type="SFLD" id="SFLDG01205">
    <property type="entry name" value="AMPS.1"/>
    <property type="match status" value="1"/>
</dbReference>
<dbReference type="SUPFAM" id="SSF47616">
    <property type="entry name" value="GST C-terminal domain-like"/>
    <property type="match status" value="1"/>
</dbReference>
<feature type="domain" description="GST C-terminal" evidence="5">
    <location>
        <begin position="82"/>
        <end position="224"/>
    </location>
</feature>
<dbReference type="InterPro" id="IPR004046">
    <property type="entry name" value="GST_C"/>
</dbReference>
<protein>
    <submittedName>
        <fullName evidence="6">S-crystallin</fullName>
    </submittedName>
</protein>
<comment type="similarity">
    <text evidence="1">Belongs to the GST superfamily.</text>
</comment>
<dbReference type="InterPro" id="IPR050213">
    <property type="entry name" value="GST_superfamily"/>
</dbReference>
<dbReference type="SUPFAM" id="SSF52833">
    <property type="entry name" value="Thioredoxin-like"/>
    <property type="match status" value="1"/>
</dbReference>
<dbReference type="SFLD" id="SFLDS00019">
    <property type="entry name" value="Glutathione_Transferase_(cytos"/>
    <property type="match status" value="1"/>
</dbReference>
<dbReference type="GO" id="GO:0005212">
    <property type="term" value="F:structural constituent of eye lens"/>
    <property type="evidence" value="ECO:0007669"/>
    <property type="project" value="UniProtKB-KW"/>
</dbReference>